<evidence type="ECO:0000259" key="2">
    <source>
        <dbReference type="Pfam" id="PF04187"/>
    </source>
</evidence>
<feature type="domain" description="Haem-binding uptake Tiki superfamily ChaN" evidence="2">
    <location>
        <begin position="44"/>
        <end position="246"/>
    </location>
</feature>
<dbReference type="Gene3D" id="3.40.50.11550">
    <property type="match status" value="1"/>
</dbReference>
<dbReference type="InterPro" id="IPR016773">
    <property type="entry name" value="Fe3_uptake_reg_CjrA_prd"/>
</dbReference>
<keyword evidence="1" id="KW-0732">Signal</keyword>
<dbReference type="PIRSF" id="PIRSF020419">
    <property type="entry name" value="Fe_uptake_reg_CjrA_prd"/>
    <property type="match status" value="1"/>
</dbReference>
<dbReference type="Pfam" id="PF04187">
    <property type="entry name" value="Cofac_haem_bdg"/>
    <property type="match status" value="1"/>
</dbReference>
<evidence type="ECO:0000313" key="3">
    <source>
        <dbReference type="EMBL" id="QFI53859.1"/>
    </source>
</evidence>
<protein>
    <submittedName>
        <fullName evidence="3">Iron-regulated protein</fullName>
    </submittedName>
</protein>
<feature type="chain" id="PRO_5023867377" evidence="1">
    <location>
        <begin position="22"/>
        <end position="313"/>
    </location>
</feature>
<evidence type="ECO:0000313" key="4">
    <source>
        <dbReference type="Proteomes" id="UP000594034"/>
    </source>
</evidence>
<reference evidence="3 4" key="1">
    <citation type="submission" date="2019-05" db="EMBL/GenBank/DDBJ databases">
        <title>OXA-830, a novel chromosomally encoded expanded-spectrum class D beta-lactamase in Aeromonas simiae.</title>
        <authorList>
            <person name="Zhou W."/>
            <person name="Chen Q."/>
        </authorList>
    </citation>
    <scope>NUCLEOTIDE SEQUENCE [LARGE SCALE GENOMIC DNA]</scope>
    <source>
        <strain evidence="3 4">A6</strain>
    </source>
</reference>
<proteinExistence type="predicted"/>
<dbReference type="KEGG" id="asim:FE240_03515"/>
<dbReference type="PROSITE" id="PS51257">
    <property type="entry name" value="PROKAR_LIPOPROTEIN"/>
    <property type="match status" value="1"/>
</dbReference>
<dbReference type="Proteomes" id="UP000594034">
    <property type="component" value="Chromosome"/>
</dbReference>
<name>A0A5J6WRW5_9GAMM</name>
<keyword evidence="4" id="KW-1185">Reference proteome</keyword>
<dbReference type="RefSeq" id="WP_193003403.1">
    <property type="nucleotide sequence ID" value="NZ_CP040449.1"/>
</dbReference>
<dbReference type="SUPFAM" id="SSF159501">
    <property type="entry name" value="EreA/ChaN-like"/>
    <property type="match status" value="1"/>
</dbReference>
<dbReference type="InterPro" id="IPR007314">
    <property type="entry name" value="Cofac_haem-bd_dom"/>
</dbReference>
<organism evidence="3 4">
    <name type="scientific">Aeromonas simiae</name>
    <dbReference type="NCBI Taxonomy" id="218936"/>
    <lineage>
        <taxon>Bacteria</taxon>
        <taxon>Pseudomonadati</taxon>
        <taxon>Pseudomonadota</taxon>
        <taxon>Gammaproteobacteria</taxon>
        <taxon>Aeromonadales</taxon>
        <taxon>Aeromonadaceae</taxon>
        <taxon>Aeromonas</taxon>
    </lineage>
</organism>
<sequence length="313" mass="34498">MRALLLITALMLGGCAHPNSAPTTLYDYRLTTAQGKELTLAQAARRVSDADIILVGELHTHPAIHLLQARLLAELSQGPRPLALSLEQFSRADQGVLDAYLAGQHGESALIRDGHAWPNYPSDYRPLVEFAKAHHLPVIAANAPKALVSCIGEQGPLWLEQLPPSRRAQLARTLTLKEDDYQRAFMASQHHGDQDANARRFAAQTAWDDTMAESMVAFLARHPGRRLMHIAGNFHVQGGLGLASRIAARNPALTLALITPVTDAKMAPFGRPADVEIHVAPLPERWKSREEMKQEMASLQSARARDCRRWLQP</sequence>
<feature type="signal peptide" evidence="1">
    <location>
        <begin position="1"/>
        <end position="21"/>
    </location>
</feature>
<dbReference type="AlphaFoldDB" id="A0A5J6WRW5"/>
<dbReference type="EMBL" id="CP040449">
    <property type="protein sequence ID" value="QFI53859.1"/>
    <property type="molecule type" value="Genomic_DNA"/>
</dbReference>
<evidence type="ECO:0000256" key="1">
    <source>
        <dbReference type="SAM" id="SignalP"/>
    </source>
</evidence>
<dbReference type="CDD" id="cd14727">
    <property type="entry name" value="ChanN-like"/>
    <property type="match status" value="1"/>
</dbReference>
<gene>
    <name evidence="3" type="ORF">FE240_03515</name>
</gene>
<accession>A0A5J6WRW5</accession>